<dbReference type="InterPro" id="IPR029752">
    <property type="entry name" value="D-isomer_DH_CS1"/>
</dbReference>
<dbReference type="InterPro" id="IPR006140">
    <property type="entry name" value="D-isomer_DH_NAD-bd"/>
</dbReference>
<dbReference type="GO" id="GO:0051287">
    <property type="term" value="F:NAD binding"/>
    <property type="evidence" value="ECO:0007669"/>
    <property type="project" value="InterPro"/>
</dbReference>
<evidence type="ECO:0000259" key="3">
    <source>
        <dbReference type="Pfam" id="PF02826"/>
    </source>
</evidence>
<dbReference type="Proteomes" id="UP000247814">
    <property type="component" value="Unassembled WGS sequence"/>
</dbReference>
<dbReference type="InterPro" id="IPR036291">
    <property type="entry name" value="NAD(P)-bd_dom_sf"/>
</dbReference>
<gene>
    <name evidence="4" type="ORF">CFR77_14410</name>
</gene>
<dbReference type="OrthoDB" id="9787219at2"/>
<dbReference type="PROSITE" id="PS00065">
    <property type="entry name" value="D_2_HYDROXYACID_DH_1"/>
    <property type="match status" value="1"/>
</dbReference>
<dbReference type="Gene3D" id="3.40.50.720">
    <property type="entry name" value="NAD(P)-binding Rossmann-like Domain"/>
    <property type="match status" value="2"/>
</dbReference>
<organism evidence="4 5">
    <name type="scientific">Komagataeibacter sucrofermentans</name>
    <dbReference type="NCBI Taxonomy" id="1053551"/>
    <lineage>
        <taxon>Bacteria</taxon>
        <taxon>Pseudomonadati</taxon>
        <taxon>Pseudomonadota</taxon>
        <taxon>Alphaproteobacteria</taxon>
        <taxon>Acetobacterales</taxon>
        <taxon>Acetobacteraceae</taxon>
        <taxon>Komagataeibacter</taxon>
    </lineage>
</organism>
<dbReference type="PANTHER" id="PTHR43333:SF1">
    <property type="entry name" value="D-ISOMER SPECIFIC 2-HYDROXYACID DEHYDROGENASE NAD-BINDING DOMAIN-CONTAINING PROTEIN"/>
    <property type="match status" value="1"/>
</dbReference>
<proteinExistence type="predicted"/>
<keyword evidence="5" id="KW-1185">Reference proteome</keyword>
<dbReference type="RefSeq" id="WP_110570121.1">
    <property type="nucleotide sequence ID" value="NZ_CP137149.1"/>
</dbReference>
<evidence type="ECO:0000256" key="1">
    <source>
        <dbReference type="ARBA" id="ARBA00023002"/>
    </source>
</evidence>
<dbReference type="EMBL" id="NKUA01000031">
    <property type="protein sequence ID" value="PYD77645.1"/>
    <property type="molecule type" value="Genomic_DNA"/>
</dbReference>
<dbReference type="SUPFAM" id="SSF51735">
    <property type="entry name" value="NAD(P)-binding Rossmann-fold domains"/>
    <property type="match status" value="1"/>
</dbReference>
<feature type="domain" description="D-isomer specific 2-hydroxyacid dehydrogenase NAD-binding" evidence="3">
    <location>
        <begin position="107"/>
        <end position="280"/>
    </location>
</feature>
<name>A0A318QF24_9PROT</name>
<comment type="caution">
    <text evidence="4">The sequence shown here is derived from an EMBL/GenBank/DDBJ whole genome shotgun (WGS) entry which is preliminary data.</text>
</comment>
<dbReference type="Pfam" id="PF02826">
    <property type="entry name" value="2-Hacid_dh_C"/>
    <property type="match status" value="1"/>
</dbReference>
<sequence>MVFIAVYVEDDADYFRQVKEAFAERAPDIHVVDWATALEAPDRIDYALVWMPPVGDLACLPALKAVFSLSAGVDHIVARDPDWPVHLPLIRMAGEETGRLMADYLLWACISVIRGARGWALQQNERSWKRTVVTRSAADCVVGIMGLGQLGRYVAGHLSQCGFTVRGWSRSPKDIEGVKTFDGAVGLKPFLAGADILICLLPHTPQTCNIINAQVLRGLRPGGAFINVGRGEHVVESDLLSALDDGVLSAAVLDVFEHEPLPVTSPLWTHPSVIVTPHIASQASVCARVDYLIGCIRTLQRGERPEQVFDISRGY</sequence>
<dbReference type="AlphaFoldDB" id="A0A318QF24"/>
<keyword evidence="1" id="KW-0560">Oxidoreductase</keyword>
<dbReference type="CDD" id="cd12164">
    <property type="entry name" value="GDH_like_2"/>
    <property type="match status" value="1"/>
</dbReference>
<protein>
    <submittedName>
        <fullName evidence="4">Glyoxylate/hydroxypyruvate reductase A</fullName>
    </submittedName>
</protein>
<evidence type="ECO:0000313" key="5">
    <source>
        <dbReference type="Proteomes" id="UP000247814"/>
    </source>
</evidence>
<evidence type="ECO:0000256" key="2">
    <source>
        <dbReference type="ARBA" id="ARBA00023027"/>
    </source>
</evidence>
<accession>A0A318QF24</accession>
<keyword evidence="2" id="KW-0520">NAD</keyword>
<dbReference type="PANTHER" id="PTHR43333">
    <property type="entry name" value="2-HACID_DH_C DOMAIN-CONTAINING PROTEIN"/>
    <property type="match status" value="1"/>
</dbReference>
<keyword evidence="4" id="KW-0670">Pyruvate</keyword>
<evidence type="ECO:0000313" key="4">
    <source>
        <dbReference type="EMBL" id="PYD77645.1"/>
    </source>
</evidence>
<dbReference type="GO" id="GO:0016616">
    <property type="term" value="F:oxidoreductase activity, acting on the CH-OH group of donors, NAD or NADP as acceptor"/>
    <property type="evidence" value="ECO:0007669"/>
    <property type="project" value="UniProtKB-ARBA"/>
</dbReference>
<reference evidence="4 5" key="1">
    <citation type="submission" date="2017-07" db="EMBL/GenBank/DDBJ databases">
        <title>A draft genome sequence of Komagataeibacter sucrofermentans LMG 18788.</title>
        <authorList>
            <person name="Skraban J."/>
            <person name="Cleenwerck I."/>
            <person name="Vandamme P."/>
            <person name="Trcek J."/>
        </authorList>
    </citation>
    <scope>NUCLEOTIDE SEQUENCE [LARGE SCALE GENOMIC DNA]</scope>
    <source>
        <strain evidence="4 5">LMG 18788</strain>
    </source>
</reference>